<dbReference type="OrthoDB" id="3873597at2"/>
<comment type="caution">
    <text evidence="1">The sequence shown here is derived from an EMBL/GenBank/DDBJ whole genome shotgun (WGS) entry which is preliminary data.</text>
</comment>
<proteinExistence type="predicted"/>
<dbReference type="RefSeq" id="WP_067023886.1">
    <property type="nucleotide sequence ID" value="NZ_JRNY01000001.1"/>
</dbReference>
<gene>
    <name evidence="1" type="ORF">A7J15_02655</name>
</gene>
<evidence type="ECO:0008006" key="3">
    <source>
        <dbReference type="Google" id="ProtNLM"/>
    </source>
</evidence>
<dbReference type="EMBL" id="LXMD01000013">
    <property type="protein sequence ID" value="OCG75314.1"/>
    <property type="molecule type" value="Genomic_DNA"/>
</dbReference>
<dbReference type="Proteomes" id="UP000093355">
    <property type="component" value="Unassembled WGS sequence"/>
</dbReference>
<protein>
    <recommendedName>
        <fullName evidence="3">Recombinase A</fullName>
    </recommendedName>
</protein>
<name>A0A1B9NFK4_9MICO</name>
<dbReference type="STRING" id="904291.A7J15_02655"/>
<dbReference type="AlphaFoldDB" id="A0A1B9NFK4"/>
<evidence type="ECO:0000313" key="2">
    <source>
        <dbReference type="Proteomes" id="UP000093355"/>
    </source>
</evidence>
<accession>A0A1B9NFK4</accession>
<evidence type="ECO:0000313" key="1">
    <source>
        <dbReference type="EMBL" id="OCG75314.1"/>
    </source>
</evidence>
<organism evidence="1 2">
    <name type="scientific">Microbacterium sediminis</name>
    <dbReference type="NCBI Taxonomy" id="904291"/>
    <lineage>
        <taxon>Bacteria</taxon>
        <taxon>Bacillati</taxon>
        <taxon>Actinomycetota</taxon>
        <taxon>Actinomycetes</taxon>
        <taxon>Micrococcales</taxon>
        <taxon>Microbacteriaceae</taxon>
        <taxon>Microbacterium</taxon>
    </lineage>
</organism>
<sequence length="237" mass="24727">MAIASIAAAEDSTTRMDVLRLREQIDRMQRRTARVDALPVPGPLSPLFPEGGLRPGAAYALPPGETGLLLSLLGEVSRTGAWCAVVGVPELSVEAAEGHGVDLSRLALLPSPGGRWLQAASAAAAVFPLVAVRPPSRPGTTEVARLEARLRDRGAALISLGGWPGADAEIATADPEWRGIGQGHGLISSRALTISLTGRRVPRSRRTRVLLPGPTGHVENLPTPDAARRPILSAVAS</sequence>
<keyword evidence="2" id="KW-1185">Reference proteome</keyword>
<reference evidence="1 2" key="1">
    <citation type="submission" date="2016-05" db="EMBL/GenBank/DDBJ databases">
        <authorList>
            <person name="Lavstsen T."/>
            <person name="Jespersen J.S."/>
        </authorList>
    </citation>
    <scope>NUCLEOTIDE SEQUENCE [LARGE SCALE GENOMIC DNA]</scope>
    <source>
        <strain evidence="1 2">YLB-01</strain>
    </source>
</reference>